<evidence type="ECO:0000259" key="10">
    <source>
        <dbReference type="Pfam" id="PF00275"/>
    </source>
</evidence>
<dbReference type="Gene3D" id="3.65.10.10">
    <property type="entry name" value="Enolpyruvate transferase domain"/>
    <property type="match status" value="2"/>
</dbReference>
<evidence type="ECO:0000256" key="5">
    <source>
        <dbReference type="ARBA" id="ARBA00022605"/>
    </source>
</evidence>
<feature type="domain" description="Enolpyruvate transferase" evidence="10">
    <location>
        <begin position="10"/>
        <end position="425"/>
    </location>
</feature>
<gene>
    <name evidence="9 11" type="primary">aroA</name>
    <name evidence="11" type="ORF">D8805_02055</name>
</gene>
<comment type="caution">
    <text evidence="9">Lacks conserved residue(s) required for the propagation of feature annotation.</text>
</comment>
<organism evidence="11 12">
    <name type="scientific">Streptococcus oralis subsp. dentisani</name>
    <dbReference type="NCBI Taxonomy" id="1458253"/>
    <lineage>
        <taxon>Bacteria</taxon>
        <taxon>Bacillati</taxon>
        <taxon>Bacillota</taxon>
        <taxon>Bacilli</taxon>
        <taxon>Lactobacillales</taxon>
        <taxon>Streptococcaceae</taxon>
        <taxon>Streptococcus</taxon>
    </lineage>
</organism>
<dbReference type="AlphaFoldDB" id="A0A3R9L0R2"/>
<dbReference type="GO" id="GO:0003866">
    <property type="term" value="F:3-phosphoshikimate 1-carboxyvinyltransferase activity"/>
    <property type="evidence" value="ECO:0007669"/>
    <property type="project" value="UniProtKB-UniRule"/>
</dbReference>
<dbReference type="InterPro" id="IPR023193">
    <property type="entry name" value="EPSP_synthase_CS"/>
</dbReference>
<dbReference type="GO" id="GO:0005737">
    <property type="term" value="C:cytoplasm"/>
    <property type="evidence" value="ECO:0007669"/>
    <property type="project" value="UniProtKB-SubCell"/>
</dbReference>
<feature type="binding site" evidence="9">
    <location>
        <position position="24"/>
    </location>
    <ligand>
        <name>phosphoenolpyruvate</name>
        <dbReference type="ChEBI" id="CHEBI:58702"/>
    </ligand>
</feature>
<dbReference type="InterPro" id="IPR036968">
    <property type="entry name" value="Enolpyruvate_Tfrase_sf"/>
</dbReference>
<feature type="active site" description="Proton acceptor" evidence="9">
    <location>
        <position position="316"/>
    </location>
</feature>
<dbReference type="GO" id="GO:0008652">
    <property type="term" value="P:amino acid biosynthetic process"/>
    <property type="evidence" value="ECO:0007669"/>
    <property type="project" value="UniProtKB-KW"/>
</dbReference>
<dbReference type="InterPro" id="IPR006264">
    <property type="entry name" value="EPSP_synthase"/>
</dbReference>
<dbReference type="UniPathway" id="UPA00053">
    <property type="reaction ID" value="UER00089"/>
</dbReference>
<feature type="binding site" evidence="9">
    <location>
        <position position="29"/>
    </location>
    <ligand>
        <name>3-phosphoshikimate</name>
        <dbReference type="ChEBI" id="CHEBI:145989"/>
    </ligand>
</feature>
<evidence type="ECO:0000256" key="9">
    <source>
        <dbReference type="HAMAP-Rule" id="MF_00210"/>
    </source>
</evidence>
<dbReference type="Pfam" id="PF00275">
    <property type="entry name" value="EPSP_synthase"/>
    <property type="match status" value="1"/>
</dbReference>
<dbReference type="PANTHER" id="PTHR21090:SF5">
    <property type="entry name" value="PENTAFUNCTIONAL AROM POLYPEPTIDE"/>
    <property type="match status" value="1"/>
</dbReference>
<evidence type="ECO:0000256" key="1">
    <source>
        <dbReference type="ARBA" id="ARBA00002174"/>
    </source>
</evidence>
<dbReference type="InterPro" id="IPR001986">
    <property type="entry name" value="Enolpyruvate_Tfrase_dom"/>
</dbReference>
<dbReference type="PIRSF" id="PIRSF000505">
    <property type="entry name" value="EPSPS"/>
    <property type="match status" value="1"/>
</dbReference>
<comment type="similarity">
    <text evidence="3 9">Belongs to the EPSP synthase family.</text>
</comment>
<dbReference type="PANTHER" id="PTHR21090">
    <property type="entry name" value="AROM/DEHYDROQUINATE SYNTHASE"/>
    <property type="match status" value="1"/>
</dbReference>
<dbReference type="EC" id="2.5.1.19" evidence="9"/>
<dbReference type="Proteomes" id="UP000278274">
    <property type="component" value="Unassembled WGS sequence"/>
</dbReference>
<keyword evidence="7 9" id="KW-0057">Aromatic amino acid biosynthesis</keyword>
<reference evidence="11 12" key="1">
    <citation type="submission" date="2018-11" db="EMBL/GenBank/DDBJ databases">
        <title>Species Designations Belie Phenotypic and Genotypic Heterogeneity in Oral Streptococci.</title>
        <authorList>
            <person name="Velsko I."/>
        </authorList>
    </citation>
    <scope>NUCLEOTIDE SEQUENCE [LARGE SCALE GENOMIC DNA]</scope>
    <source>
        <strain evidence="11 12">BCA2</strain>
    </source>
</reference>
<dbReference type="FunFam" id="3.65.10.10:FF:000005">
    <property type="entry name" value="3-phosphoshikimate 1-carboxyvinyltransferase"/>
    <property type="match status" value="1"/>
</dbReference>
<dbReference type="GO" id="GO:0009423">
    <property type="term" value="P:chorismate biosynthetic process"/>
    <property type="evidence" value="ECO:0007669"/>
    <property type="project" value="UniProtKB-UniRule"/>
</dbReference>
<evidence type="ECO:0000256" key="7">
    <source>
        <dbReference type="ARBA" id="ARBA00023141"/>
    </source>
</evidence>
<feature type="binding site" evidence="9">
    <location>
        <position position="96"/>
    </location>
    <ligand>
        <name>phosphoenolpyruvate</name>
        <dbReference type="ChEBI" id="CHEBI:58702"/>
    </ligand>
</feature>
<comment type="catalytic activity">
    <reaction evidence="8">
        <text>3-phosphoshikimate + phosphoenolpyruvate = 5-O-(1-carboxyvinyl)-3-phosphoshikimate + phosphate</text>
        <dbReference type="Rhea" id="RHEA:21256"/>
        <dbReference type="ChEBI" id="CHEBI:43474"/>
        <dbReference type="ChEBI" id="CHEBI:57701"/>
        <dbReference type="ChEBI" id="CHEBI:58702"/>
        <dbReference type="ChEBI" id="CHEBI:145989"/>
        <dbReference type="EC" id="2.5.1.19"/>
    </reaction>
    <physiologicalReaction direction="left-to-right" evidence="8">
        <dbReference type="Rhea" id="RHEA:21257"/>
    </physiologicalReaction>
</comment>
<feature type="binding site" evidence="9">
    <location>
        <position position="343"/>
    </location>
    <ligand>
        <name>3-phosphoshikimate</name>
        <dbReference type="ChEBI" id="CHEBI:145989"/>
    </ligand>
</feature>
<feature type="binding site" evidence="9">
    <location>
        <position position="25"/>
    </location>
    <ligand>
        <name>3-phosphoshikimate</name>
        <dbReference type="ChEBI" id="CHEBI:145989"/>
    </ligand>
</feature>
<feature type="binding site" evidence="9">
    <location>
        <position position="170"/>
    </location>
    <ligand>
        <name>3-phosphoshikimate</name>
        <dbReference type="ChEBI" id="CHEBI:145989"/>
    </ligand>
</feature>
<feature type="binding site" evidence="9">
    <location>
        <position position="172"/>
    </location>
    <ligand>
        <name>phosphoenolpyruvate</name>
        <dbReference type="ChEBI" id="CHEBI:58702"/>
    </ligand>
</feature>
<sequence length="431" mass="46211">MGSTMKLKTNIRHLHGSIRVPGDKSISHRSIIFGSLAEGETKVYDILRGEDVLSTMQVFRDLGVEIEDKDGVITIQGVGMDGLKAPQNALDMGNSGTSIRLISGVLAGADFEVEMFGDDSLSKRPMDRVTIPLKKMGVSISGQTERDLPPLRLKGTKKLTPIHYELPIASAQVKSALIFAALQAQGESVIIEKECTRNHTEDMLQQFGGHLSVDGKKITVQGPQKLIGQKVIVPGDISSAAFWLVAGLIVPNSRVVLQNVGINETRTGIIDVIRAMGGKLEITEIDPVAKSATLTVESSDLKGTEIGGSLIPRLIDELPIIALLATQAQGVTVIKDAEELKVKETDRIQVVADALNSMGADITPTADGMIIKGKSRLHGARVNTFGDHRIGMMTAIAALLVADGEVELDRAEAINTSYPSFFDDLETLIHG</sequence>
<comment type="pathway">
    <text evidence="2 9">Metabolic intermediate biosynthesis; chorismate biosynthesis; chorismate from D-erythrose 4-phosphate and phosphoenolpyruvate: step 6/7.</text>
</comment>
<evidence type="ECO:0000313" key="11">
    <source>
        <dbReference type="EMBL" id="RSJ69972.1"/>
    </source>
</evidence>
<dbReference type="EMBL" id="RJPH01000002">
    <property type="protein sequence ID" value="RSJ69972.1"/>
    <property type="molecule type" value="Genomic_DNA"/>
</dbReference>
<dbReference type="NCBIfam" id="TIGR01356">
    <property type="entry name" value="aroA"/>
    <property type="match status" value="1"/>
</dbReference>
<evidence type="ECO:0000256" key="2">
    <source>
        <dbReference type="ARBA" id="ARBA00004811"/>
    </source>
</evidence>
<dbReference type="CDD" id="cd01554">
    <property type="entry name" value="EPT-like"/>
    <property type="match status" value="1"/>
</dbReference>
<evidence type="ECO:0000256" key="4">
    <source>
        <dbReference type="ARBA" id="ARBA00022490"/>
    </source>
</evidence>
<dbReference type="FunFam" id="3.65.10.10:FF:000006">
    <property type="entry name" value="3-phosphoshikimate 1-carboxyvinyltransferase"/>
    <property type="match status" value="1"/>
</dbReference>
<keyword evidence="5 9" id="KW-0028">Amino-acid biosynthesis</keyword>
<keyword evidence="6 9" id="KW-0808">Transferase</keyword>
<comment type="caution">
    <text evidence="11">The sequence shown here is derived from an EMBL/GenBank/DDBJ whole genome shotgun (WGS) entry which is preliminary data.</text>
</comment>
<feature type="binding site" evidence="9">
    <location>
        <position position="347"/>
    </location>
    <ligand>
        <name>phosphoenolpyruvate</name>
        <dbReference type="ChEBI" id="CHEBI:58702"/>
    </ligand>
</feature>
<dbReference type="PROSITE" id="PS00885">
    <property type="entry name" value="EPSP_SYNTHASE_2"/>
    <property type="match status" value="1"/>
</dbReference>
<accession>A0A3R9L0R2</accession>
<protein>
    <recommendedName>
        <fullName evidence="9">3-phosphoshikimate 1-carboxyvinyltransferase</fullName>
        <ecNumber evidence="9">2.5.1.19</ecNumber>
    </recommendedName>
    <alternativeName>
        <fullName evidence="9">5-enolpyruvylshikimate-3-phosphate synthase</fullName>
        <shortName evidence="9">EPSP synthase</shortName>
        <shortName evidence="9">EPSPS</shortName>
    </alternativeName>
</protein>
<dbReference type="SUPFAM" id="SSF55205">
    <property type="entry name" value="EPT/RTPC-like"/>
    <property type="match status" value="1"/>
</dbReference>
<feature type="binding site" evidence="9">
    <location>
        <position position="389"/>
    </location>
    <ligand>
        <name>phosphoenolpyruvate</name>
        <dbReference type="ChEBI" id="CHEBI:58702"/>
    </ligand>
</feature>
<feature type="binding site" evidence="9">
    <location>
        <position position="172"/>
    </location>
    <ligand>
        <name>3-phosphoshikimate</name>
        <dbReference type="ChEBI" id="CHEBI:145989"/>
    </ligand>
</feature>
<feature type="binding site" evidence="9">
    <location>
        <position position="124"/>
    </location>
    <ligand>
        <name>phosphoenolpyruvate</name>
        <dbReference type="ChEBI" id="CHEBI:58702"/>
    </ligand>
</feature>
<proteinExistence type="inferred from homology"/>
<keyword evidence="4 9" id="KW-0963">Cytoplasm</keyword>
<name>A0A3R9L0R2_STROR</name>
<evidence type="ECO:0000313" key="12">
    <source>
        <dbReference type="Proteomes" id="UP000278274"/>
    </source>
</evidence>
<feature type="binding site" evidence="9">
    <location>
        <position position="316"/>
    </location>
    <ligand>
        <name>3-phosphoshikimate</name>
        <dbReference type="ChEBI" id="CHEBI:145989"/>
    </ligand>
</feature>
<evidence type="ECO:0000256" key="8">
    <source>
        <dbReference type="ARBA" id="ARBA00044633"/>
    </source>
</evidence>
<comment type="subcellular location">
    <subcellularLocation>
        <location evidence="9">Cytoplasm</location>
    </subcellularLocation>
</comment>
<dbReference type="GO" id="GO:0009073">
    <property type="term" value="P:aromatic amino acid family biosynthetic process"/>
    <property type="evidence" value="ECO:0007669"/>
    <property type="project" value="UniProtKB-KW"/>
</dbReference>
<dbReference type="PROSITE" id="PS00104">
    <property type="entry name" value="EPSP_SYNTHASE_1"/>
    <property type="match status" value="1"/>
</dbReference>
<evidence type="ECO:0000256" key="6">
    <source>
        <dbReference type="ARBA" id="ARBA00022679"/>
    </source>
</evidence>
<comment type="subunit">
    <text evidence="9">Monomer.</text>
</comment>
<evidence type="ECO:0000256" key="3">
    <source>
        <dbReference type="ARBA" id="ARBA00009948"/>
    </source>
</evidence>
<dbReference type="HAMAP" id="MF_00210">
    <property type="entry name" value="EPSP_synth"/>
    <property type="match status" value="1"/>
</dbReference>
<comment type="function">
    <text evidence="1 9">Catalyzes the transfer of the enolpyruvyl moiety of phosphoenolpyruvate (PEP) to the 5-hydroxyl of shikimate-3-phosphate (S3P) to produce enolpyruvyl shikimate-3-phosphate and inorganic phosphate.</text>
</comment>
<feature type="binding site" evidence="9">
    <location>
        <position position="24"/>
    </location>
    <ligand>
        <name>3-phosphoshikimate</name>
        <dbReference type="ChEBI" id="CHEBI:145989"/>
    </ligand>
</feature>
<dbReference type="InterPro" id="IPR013792">
    <property type="entry name" value="RNA3'P_cycl/enolpyr_Trfase_a/b"/>
</dbReference>